<evidence type="ECO:0000256" key="11">
    <source>
        <dbReference type="ARBA" id="ARBA00022840"/>
    </source>
</evidence>
<dbReference type="FunFam" id="1.10.287.130:FF:000001">
    <property type="entry name" value="Two-component sensor histidine kinase"/>
    <property type="match status" value="1"/>
</dbReference>
<dbReference type="SUPFAM" id="SSF158472">
    <property type="entry name" value="HAMP domain-like"/>
    <property type="match status" value="1"/>
</dbReference>
<dbReference type="InterPro" id="IPR036890">
    <property type="entry name" value="HATPase_C_sf"/>
</dbReference>
<dbReference type="InterPro" id="IPR006290">
    <property type="entry name" value="CztS_silS_copS"/>
</dbReference>
<dbReference type="GO" id="GO:0000155">
    <property type="term" value="F:phosphorelay sensor kinase activity"/>
    <property type="evidence" value="ECO:0007669"/>
    <property type="project" value="InterPro"/>
</dbReference>
<keyword evidence="10 18" id="KW-0418">Kinase</keyword>
<dbReference type="InterPro" id="IPR005467">
    <property type="entry name" value="His_kinase_dom"/>
</dbReference>
<keyword evidence="12 15" id="KW-1133">Transmembrane helix</keyword>
<evidence type="ECO:0000256" key="15">
    <source>
        <dbReference type="SAM" id="Phobius"/>
    </source>
</evidence>
<keyword evidence="4" id="KW-1003">Cell membrane</keyword>
<dbReference type="InterPro" id="IPR036097">
    <property type="entry name" value="HisK_dim/P_sf"/>
</dbReference>
<feature type="transmembrane region" description="Helical" evidence="15">
    <location>
        <begin position="156"/>
        <end position="182"/>
    </location>
</feature>
<dbReference type="Gene3D" id="1.10.287.130">
    <property type="match status" value="1"/>
</dbReference>
<keyword evidence="13" id="KW-0902">Two-component regulatory system</keyword>
<evidence type="ECO:0000256" key="3">
    <source>
        <dbReference type="ARBA" id="ARBA00012438"/>
    </source>
</evidence>
<gene>
    <name evidence="18" type="ORF">ENJ89_00070</name>
</gene>
<dbReference type="SUPFAM" id="SSF47384">
    <property type="entry name" value="Homodimeric domain of signal transducing histidine kinase"/>
    <property type="match status" value="1"/>
</dbReference>
<dbReference type="Proteomes" id="UP000886124">
    <property type="component" value="Unassembled WGS sequence"/>
</dbReference>
<evidence type="ECO:0000256" key="6">
    <source>
        <dbReference type="ARBA" id="ARBA00022553"/>
    </source>
</evidence>
<keyword evidence="5" id="KW-0997">Cell inner membrane</keyword>
<organism evidence="18">
    <name type="scientific">Caldithrix abyssi</name>
    <dbReference type="NCBI Taxonomy" id="187145"/>
    <lineage>
        <taxon>Bacteria</taxon>
        <taxon>Pseudomonadati</taxon>
        <taxon>Calditrichota</taxon>
        <taxon>Calditrichia</taxon>
        <taxon>Calditrichales</taxon>
        <taxon>Calditrichaceae</taxon>
        <taxon>Caldithrix</taxon>
    </lineage>
</organism>
<dbReference type="AlphaFoldDB" id="A0A7V5PMT4"/>
<feature type="domain" description="Histidine kinase" evidence="16">
    <location>
        <begin position="244"/>
        <end position="460"/>
    </location>
</feature>
<dbReference type="InterPro" id="IPR050428">
    <property type="entry name" value="TCS_sensor_his_kinase"/>
</dbReference>
<dbReference type="InterPro" id="IPR003660">
    <property type="entry name" value="HAMP_dom"/>
</dbReference>
<dbReference type="Pfam" id="PF00672">
    <property type="entry name" value="HAMP"/>
    <property type="match status" value="1"/>
</dbReference>
<dbReference type="NCBIfam" id="TIGR01386">
    <property type="entry name" value="cztS_silS_copS"/>
    <property type="match status" value="1"/>
</dbReference>
<protein>
    <recommendedName>
        <fullName evidence="3">histidine kinase</fullName>
        <ecNumber evidence="3">2.7.13.3</ecNumber>
    </recommendedName>
</protein>
<comment type="caution">
    <text evidence="18">The sequence shown here is derived from an EMBL/GenBank/DDBJ whole genome shotgun (WGS) entry which is preliminary data.</text>
</comment>
<evidence type="ECO:0000256" key="10">
    <source>
        <dbReference type="ARBA" id="ARBA00022777"/>
    </source>
</evidence>
<keyword evidence="6" id="KW-0597">Phosphoprotein</keyword>
<comment type="subcellular location">
    <subcellularLocation>
        <location evidence="2">Cell inner membrane</location>
    </subcellularLocation>
</comment>
<accession>A0A7V5PMT4</accession>
<evidence type="ECO:0000256" key="9">
    <source>
        <dbReference type="ARBA" id="ARBA00022741"/>
    </source>
</evidence>
<evidence type="ECO:0000256" key="1">
    <source>
        <dbReference type="ARBA" id="ARBA00000085"/>
    </source>
</evidence>
<dbReference type="EMBL" id="DROD01000005">
    <property type="protein sequence ID" value="HHJ51560.1"/>
    <property type="molecule type" value="Genomic_DNA"/>
</dbReference>
<dbReference type="PANTHER" id="PTHR45436">
    <property type="entry name" value="SENSOR HISTIDINE KINASE YKOH"/>
    <property type="match status" value="1"/>
</dbReference>
<keyword evidence="7 18" id="KW-0808">Transferase</keyword>
<evidence type="ECO:0000256" key="12">
    <source>
        <dbReference type="ARBA" id="ARBA00022989"/>
    </source>
</evidence>
<dbReference type="Gene3D" id="3.30.565.10">
    <property type="entry name" value="Histidine kinase-like ATPase, C-terminal domain"/>
    <property type="match status" value="1"/>
</dbReference>
<keyword evidence="11" id="KW-0067">ATP-binding</keyword>
<dbReference type="SUPFAM" id="SSF55874">
    <property type="entry name" value="ATPase domain of HSP90 chaperone/DNA topoisomerase II/histidine kinase"/>
    <property type="match status" value="1"/>
</dbReference>
<feature type="domain" description="HAMP" evidence="17">
    <location>
        <begin position="183"/>
        <end position="236"/>
    </location>
</feature>
<dbReference type="PANTHER" id="PTHR45436:SF5">
    <property type="entry name" value="SENSOR HISTIDINE KINASE TRCS"/>
    <property type="match status" value="1"/>
</dbReference>
<dbReference type="PROSITE" id="PS50885">
    <property type="entry name" value="HAMP"/>
    <property type="match status" value="1"/>
</dbReference>
<evidence type="ECO:0000256" key="14">
    <source>
        <dbReference type="ARBA" id="ARBA00023136"/>
    </source>
</evidence>
<dbReference type="Pfam" id="PF02518">
    <property type="entry name" value="HATPase_c"/>
    <property type="match status" value="1"/>
</dbReference>
<dbReference type="GO" id="GO:0005886">
    <property type="term" value="C:plasma membrane"/>
    <property type="evidence" value="ECO:0007669"/>
    <property type="project" value="UniProtKB-SubCell"/>
</dbReference>
<evidence type="ECO:0000313" key="18">
    <source>
        <dbReference type="EMBL" id="HHJ51560.1"/>
    </source>
</evidence>
<evidence type="ECO:0000256" key="7">
    <source>
        <dbReference type="ARBA" id="ARBA00022679"/>
    </source>
</evidence>
<evidence type="ECO:0000256" key="13">
    <source>
        <dbReference type="ARBA" id="ARBA00023012"/>
    </source>
</evidence>
<dbReference type="SMART" id="SM00388">
    <property type="entry name" value="HisKA"/>
    <property type="match status" value="1"/>
</dbReference>
<comment type="catalytic activity">
    <reaction evidence="1">
        <text>ATP + protein L-histidine = ADP + protein N-phospho-L-histidine.</text>
        <dbReference type="EC" id="2.7.13.3"/>
    </reaction>
</comment>
<dbReference type="Gene3D" id="6.10.340.10">
    <property type="match status" value="1"/>
</dbReference>
<evidence type="ECO:0000259" key="16">
    <source>
        <dbReference type="PROSITE" id="PS50109"/>
    </source>
</evidence>
<dbReference type="GO" id="GO:0005524">
    <property type="term" value="F:ATP binding"/>
    <property type="evidence" value="ECO:0007669"/>
    <property type="project" value="UniProtKB-KW"/>
</dbReference>
<dbReference type="InterPro" id="IPR004358">
    <property type="entry name" value="Sig_transdc_His_kin-like_C"/>
</dbReference>
<dbReference type="InterPro" id="IPR003661">
    <property type="entry name" value="HisK_dim/P_dom"/>
</dbReference>
<evidence type="ECO:0000256" key="4">
    <source>
        <dbReference type="ARBA" id="ARBA00022475"/>
    </source>
</evidence>
<dbReference type="CDD" id="cd00075">
    <property type="entry name" value="HATPase"/>
    <property type="match status" value="1"/>
</dbReference>
<proteinExistence type="predicted"/>
<dbReference type="CDD" id="cd00082">
    <property type="entry name" value="HisKA"/>
    <property type="match status" value="1"/>
</dbReference>
<dbReference type="PROSITE" id="PS50109">
    <property type="entry name" value="HIS_KIN"/>
    <property type="match status" value="1"/>
</dbReference>
<evidence type="ECO:0000256" key="5">
    <source>
        <dbReference type="ARBA" id="ARBA00022519"/>
    </source>
</evidence>
<dbReference type="EC" id="2.7.13.3" evidence="3"/>
<keyword evidence="9" id="KW-0547">Nucleotide-binding</keyword>
<dbReference type="SMART" id="SM00304">
    <property type="entry name" value="HAMP"/>
    <property type="match status" value="1"/>
</dbReference>
<dbReference type="InterPro" id="IPR003594">
    <property type="entry name" value="HATPase_dom"/>
</dbReference>
<dbReference type="SMART" id="SM00387">
    <property type="entry name" value="HATPase_c"/>
    <property type="match status" value="1"/>
</dbReference>
<feature type="transmembrane region" description="Helical" evidence="15">
    <location>
        <begin position="12"/>
        <end position="36"/>
    </location>
</feature>
<evidence type="ECO:0000256" key="2">
    <source>
        <dbReference type="ARBA" id="ARBA00004533"/>
    </source>
</evidence>
<reference evidence="18" key="1">
    <citation type="journal article" date="2020" name="mSystems">
        <title>Genome- and Community-Level Interaction Insights into Carbon Utilization and Element Cycling Functions of Hydrothermarchaeota in Hydrothermal Sediment.</title>
        <authorList>
            <person name="Zhou Z."/>
            <person name="Liu Y."/>
            <person name="Xu W."/>
            <person name="Pan J."/>
            <person name="Luo Z.H."/>
            <person name="Li M."/>
        </authorList>
    </citation>
    <scope>NUCLEOTIDE SEQUENCE [LARGE SCALE GENOMIC DNA]</scope>
    <source>
        <strain evidence="18">HyVt-527</strain>
    </source>
</reference>
<keyword evidence="8 15" id="KW-0812">Transmembrane</keyword>
<evidence type="ECO:0000256" key="8">
    <source>
        <dbReference type="ARBA" id="ARBA00022692"/>
    </source>
</evidence>
<dbReference type="CDD" id="cd06225">
    <property type="entry name" value="HAMP"/>
    <property type="match status" value="1"/>
</dbReference>
<name>A0A7V5PMT4_CALAY</name>
<keyword evidence="14 15" id="KW-0472">Membrane</keyword>
<dbReference type="FunFam" id="3.30.565.10:FF:000006">
    <property type="entry name" value="Sensor histidine kinase WalK"/>
    <property type="match status" value="1"/>
</dbReference>
<dbReference type="PRINTS" id="PR00344">
    <property type="entry name" value="BCTRLSENSOR"/>
</dbReference>
<evidence type="ECO:0000259" key="17">
    <source>
        <dbReference type="PROSITE" id="PS50885"/>
    </source>
</evidence>
<dbReference type="Pfam" id="PF00512">
    <property type="entry name" value="HisKA"/>
    <property type="match status" value="1"/>
</dbReference>
<sequence>MPRAKNIRTRLTLWYALAFMVILLGYALISLSFVYLNMRRDLDHELEEDYEILENIIRILPDGSVTVEAQNDPYLHERWFDVYGLEGNKIYESRPFSARLLPPPTPQELDRNGFQFRSLRLSNGVRVRMLFGKTNFEGRWLFIRLMRLEDELWRDLWAIARMLLIALPFALIIAGLGGYLMTRKMLAPVERMAEKARRIGETNLQERLPIQNPDDELGRLAQSFNELLERIEKSFNRLKQFTADASHELRTPLTAIQSIGEVSLQNDRDRAYYRDVIGSILEENRRLTRLVDSLLFLSKADNDRISVHKQTFNLRSFINQIIEFIQPLAEEKEQTIRLSGDEKIQVTADRDLLREAVLNILDNAIKYSPAQTTISVEIARADRETTIAVKDQGIGIPADQTGKIFERFYRVDKARARELGGSGLGLAISLWAVRVQGGTIRVESRESQGSTFTIVLPAMKNKSENDKTTG</sequence>